<evidence type="ECO:0000313" key="3">
    <source>
        <dbReference type="Proteomes" id="UP000318093"/>
    </source>
</evidence>
<sequence>MLVGDERNGTTTCPWSYYRIIDIRDEMRPVIISEMKLPEDKPQACRRGGPGDPKYKREFSAHNATPFKDVAFMTWYSGGLRAWEYADPHRPREVASSSRSRCPRWASPGATATTSGRGATPSCGTG</sequence>
<comment type="caution">
    <text evidence="2">The sequence shown here is derived from an EMBL/GenBank/DDBJ whole genome shotgun (WGS) entry which is preliminary data.</text>
</comment>
<name>A0A537J707_9BACT</name>
<proteinExistence type="predicted"/>
<reference evidence="2 3" key="1">
    <citation type="journal article" date="2019" name="Nat. Microbiol.">
        <title>Mediterranean grassland soil C-N compound turnover is dependent on rainfall and depth, and is mediated by genomically divergent microorganisms.</title>
        <authorList>
            <person name="Diamond S."/>
            <person name="Andeer P.F."/>
            <person name="Li Z."/>
            <person name="Crits-Christoph A."/>
            <person name="Burstein D."/>
            <person name="Anantharaman K."/>
            <person name="Lane K.R."/>
            <person name="Thomas B.C."/>
            <person name="Pan C."/>
            <person name="Northen T.R."/>
            <person name="Banfield J.F."/>
        </authorList>
    </citation>
    <scope>NUCLEOTIDE SEQUENCE [LARGE SCALE GENOMIC DNA]</scope>
    <source>
        <strain evidence="2">NP_6</strain>
    </source>
</reference>
<evidence type="ECO:0000313" key="2">
    <source>
        <dbReference type="EMBL" id="TMI79297.1"/>
    </source>
</evidence>
<accession>A0A537J707</accession>
<dbReference type="AlphaFoldDB" id="A0A537J707"/>
<dbReference type="EMBL" id="VBAN01000339">
    <property type="protein sequence ID" value="TMI79297.1"/>
    <property type="molecule type" value="Genomic_DNA"/>
</dbReference>
<feature type="region of interest" description="Disordered" evidence="1">
    <location>
        <begin position="88"/>
        <end position="126"/>
    </location>
</feature>
<gene>
    <name evidence="2" type="ORF">E6H03_10550</name>
</gene>
<evidence type="ECO:0000256" key="1">
    <source>
        <dbReference type="SAM" id="MobiDB-lite"/>
    </source>
</evidence>
<feature type="compositionally biased region" description="Low complexity" evidence="1">
    <location>
        <begin position="106"/>
        <end position="126"/>
    </location>
</feature>
<organism evidence="2 3">
    <name type="scientific">Candidatus Segetimicrobium genomatis</name>
    <dbReference type="NCBI Taxonomy" id="2569760"/>
    <lineage>
        <taxon>Bacteria</taxon>
        <taxon>Bacillati</taxon>
        <taxon>Candidatus Sysuimicrobiota</taxon>
        <taxon>Candidatus Sysuimicrobiia</taxon>
        <taxon>Candidatus Sysuimicrobiales</taxon>
        <taxon>Candidatus Segetimicrobiaceae</taxon>
        <taxon>Candidatus Segetimicrobium</taxon>
    </lineage>
</organism>
<dbReference type="Proteomes" id="UP000318093">
    <property type="component" value="Unassembled WGS sequence"/>
</dbReference>
<protein>
    <submittedName>
        <fullName evidence="2">Uncharacterized protein</fullName>
    </submittedName>
</protein>